<dbReference type="InterPro" id="IPR000390">
    <property type="entry name" value="Small_drug/metabolite_transptr"/>
</dbReference>
<keyword evidence="13" id="KW-1185">Reference proteome</keyword>
<dbReference type="EMBL" id="UGOY01000001">
    <property type="protein sequence ID" value="STY22261.1"/>
    <property type="molecule type" value="Genomic_DNA"/>
</dbReference>
<dbReference type="AlphaFoldDB" id="A0A378LDT8"/>
<dbReference type="GO" id="GO:0022857">
    <property type="term" value="F:transmembrane transporter activity"/>
    <property type="evidence" value="ECO:0007669"/>
    <property type="project" value="InterPro"/>
</dbReference>
<evidence type="ECO:0000313" key="14">
    <source>
        <dbReference type="Proteomes" id="UP000255110"/>
    </source>
</evidence>
<evidence type="ECO:0000256" key="7">
    <source>
        <dbReference type="ARBA" id="ARBA00038151"/>
    </source>
</evidence>
<evidence type="ECO:0000256" key="4">
    <source>
        <dbReference type="ARBA" id="ARBA00022692"/>
    </source>
</evidence>
<reference evidence="12 14" key="2">
    <citation type="submission" date="2018-06" db="EMBL/GenBank/DDBJ databases">
        <authorList>
            <consortium name="Pathogen Informatics"/>
            <person name="Doyle S."/>
        </authorList>
    </citation>
    <scope>NUCLEOTIDE SEQUENCE [LARGE SCALE GENOMIC DNA]</scope>
    <source>
        <strain evidence="12 14">NCTC11991</strain>
    </source>
</reference>
<dbReference type="SUPFAM" id="SSF103481">
    <property type="entry name" value="Multidrug resistance efflux transporter EmrE"/>
    <property type="match status" value="1"/>
</dbReference>
<dbReference type="PANTHER" id="PTHR30561:SF0">
    <property type="entry name" value="GUANIDINIUM EXPORTER"/>
    <property type="match status" value="1"/>
</dbReference>
<dbReference type="PANTHER" id="PTHR30561">
    <property type="entry name" value="SMR FAMILY PROTON-DEPENDENT DRUG EFFLUX TRANSPORTER SUGE"/>
    <property type="match status" value="1"/>
</dbReference>
<dbReference type="Proteomes" id="UP000255110">
    <property type="component" value="Unassembled WGS sequence"/>
</dbReference>
<dbReference type="Gene3D" id="1.10.3730.20">
    <property type="match status" value="1"/>
</dbReference>
<dbReference type="InterPro" id="IPR037185">
    <property type="entry name" value="EmrE-like"/>
</dbReference>
<evidence type="ECO:0000313" key="12">
    <source>
        <dbReference type="EMBL" id="STY22261.1"/>
    </source>
</evidence>
<dbReference type="GO" id="GO:1990961">
    <property type="term" value="P:xenobiotic detoxification by transmembrane export across the plasma membrane"/>
    <property type="evidence" value="ECO:0007669"/>
    <property type="project" value="UniProtKB-ARBA"/>
</dbReference>
<keyword evidence="6 10" id="KW-0472">Membrane</keyword>
<dbReference type="Pfam" id="PF00893">
    <property type="entry name" value="Multi_Drug_Res"/>
    <property type="match status" value="1"/>
</dbReference>
<feature type="transmembrane region" description="Helical" evidence="10">
    <location>
        <begin position="58"/>
        <end position="78"/>
    </location>
</feature>
<organism evidence="12 14">
    <name type="scientific">Legionella steigerwaltii</name>
    <dbReference type="NCBI Taxonomy" id="460"/>
    <lineage>
        <taxon>Bacteria</taxon>
        <taxon>Pseudomonadati</taxon>
        <taxon>Pseudomonadota</taxon>
        <taxon>Gammaproteobacteria</taxon>
        <taxon>Legionellales</taxon>
        <taxon>Legionellaceae</taxon>
        <taxon>Legionella</taxon>
    </lineage>
</organism>
<protein>
    <recommendedName>
        <fullName evidence="8">Guanidinium exporter</fullName>
    </recommendedName>
</protein>
<proteinExistence type="inferred from homology"/>
<sequence>MDWLFLFFAGILEIVWAYFMKQSIGFTKIIPSTLTILAMAASFTLLSISMKSIPLGTAYIIWTGIGAVGAFLLGVFFMGEAANAVRFTAALLIISGLILIKLSS</sequence>
<evidence type="ECO:0000256" key="8">
    <source>
        <dbReference type="ARBA" id="ARBA00039168"/>
    </source>
</evidence>
<name>A0A378LDT8_9GAMM</name>
<comment type="subcellular location">
    <subcellularLocation>
        <location evidence="1 9">Cell membrane</location>
        <topology evidence="1 9">Multi-pass membrane protein</topology>
    </subcellularLocation>
</comment>
<dbReference type="OrthoDB" id="9808638at2"/>
<dbReference type="FunFam" id="1.10.3730.20:FF:000001">
    <property type="entry name" value="Quaternary ammonium compound resistance transporter SugE"/>
    <property type="match status" value="1"/>
</dbReference>
<keyword evidence="4 9" id="KW-0812">Transmembrane</keyword>
<comment type="similarity">
    <text evidence="7">Belongs to the drug/metabolite transporter (DMT) superfamily. Small multidrug resistance (SMR) (TC 2.A.7.1) family. Gdx/SugE subfamily.</text>
</comment>
<evidence type="ECO:0000256" key="9">
    <source>
        <dbReference type="RuleBase" id="RU003942"/>
    </source>
</evidence>
<evidence type="ECO:0000256" key="5">
    <source>
        <dbReference type="ARBA" id="ARBA00022989"/>
    </source>
</evidence>
<dbReference type="Proteomes" id="UP000054820">
    <property type="component" value="Unassembled WGS sequence"/>
</dbReference>
<evidence type="ECO:0000256" key="3">
    <source>
        <dbReference type="ARBA" id="ARBA00022475"/>
    </source>
</evidence>
<evidence type="ECO:0000313" key="13">
    <source>
        <dbReference type="Proteomes" id="UP000054820"/>
    </source>
</evidence>
<dbReference type="GO" id="GO:0005886">
    <property type="term" value="C:plasma membrane"/>
    <property type="evidence" value="ECO:0007669"/>
    <property type="project" value="UniProtKB-SubCell"/>
</dbReference>
<keyword evidence="3" id="KW-1003">Cell membrane</keyword>
<dbReference type="EMBL" id="LNYZ01000013">
    <property type="protein sequence ID" value="KTD77381.1"/>
    <property type="molecule type" value="Genomic_DNA"/>
</dbReference>
<dbReference type="STRING" id="460.Lstg_1738"/>
<evidence type="ECO:0000313" key="11">
    <source>
        <dbReference type="EMBL" id="KTD77381.1"/>
    </source>
</evidence>
<keyword evidence="5 10" id="KW-1133">Transmembrane helix</keyword>
<evidence type="ECO:0000256" key="2">
    <source>
        <dbReference type="ARBA" id="ARBA00022448"/>
    </source>
</evidence>
<reference evidence="11 13" key="1">
    <citation type="submission" date="2015-11" db="EMBL/GenBank/DDBJ databases">
        <title>Genomic analysis of 38 Legionella species identifies large and diverse effector repertoires.</title>
        <authorList>
            <person name="Burstein D."/>
            <person name="Amaro F."/>
            <person name="Zusman T."/>
            <person name="Lifshitz Z."/>
            <person name="Cohen O."/>
            <person name="Gilbert J.A."/>
            <person name="Pupko T."/>
            <person name="Shuman H.A."/>
            <person name="Segal G."/>
        </authorList>
    </citation>
    <scope>NUCLEOTIDE SEQUENCE [LARGE SCALE GENOMIC DNA]</scope>
    <source>
        <strain evidence="11 13">SC-18-C9</strain>
    </source>
</reference>
<evidence type="ECO:0000256" key="1">
    <source>
        <dbReference type="ARBA" id="ARBA00004651"/>
    </source>
</evidence>
<dbReference type="RefSeq" id="WP_058477293.1">
    <property type="nucleotide sequence ID" value="NZ_CAAAIO010000024.1"/>
</dbReference>
<evidence type="ECO:0000256" key="6">
    <source>
        <dbReference type="ARBA" id="ARBA00023136"/>
    </source>
</evidence>
<gene>
    <name evidence="12" type="primary">sugE</name>
    <name evidence="11" type="ORF">Lstg_1738</name>
    <name evidence="12" type="ORF">NCTC11991_00844</name>
</gene>
<evidence type="ECO:0000256" key="10">
    <source>
        <dbReference type="SAM" id="Phobius"/>
    </source>
</evidence>
<feature type="transmembrane region" description="Helical" evidence="10">
    <location>
        <begin position="84"/>
        <end position="102"/>
    </location>
</feature>
<dbReference type="InterPro" id="IPR045324">
    <property type="entry name" value="Small_multidrug_res"/>
</dbReference>
<feature type="transmembrane region" description="Helical" evidence="10">
    <location>
        <begin position="27"/>
        <end position="46"/>
    </location>
</feature>
<accession>A0A378LDT8</accession>
<keyword evidence="2" id="KW-0813">Transport</keyword>